<organism evidence="5 6">
    <name type="scientific">Porites lobata</name>
    <dbReference type="NCBI Taxonomy" id="104759"/>
    <lineage>
        <taxon>Eukaryota</taxon>
        <taxon>Metazoa</taxon>
        <taxon>Cnidaria</taxon>
        <taxon>Anthozoa</taxon>
        <taxon>Hexacorallia</taxon>
        <taxon>Scleractinia</taxon>
        <taxon>Fungiina</taxon>
        <taxon>Poritidae</taxon>
        <taxon>Porites</taxon>
    </lineage>
</organism>
<evidence type="ECO:0000259" key="3">
    <source>
        <dbReference type="Pfam" id="PF08389"/>
    </source>
</evidence>
<dbReference type="Pfam" id="PF19273">
    <property type="entry name" value="Exportin-5"/>
    <property type="match status" value="1"/>
</dbReference>
<evidence type="ECO:0000313" key="6">
    <source>
        <dbReference type="Proteomes" id="UP001159405"/>
    </source>
</evidence>
<reference evidence="5 6" key="1">
    <citation type="submission" date="2022-05" db="EMBL/GenBank/DDBJ databases">
        <authorList>
            <consortium name="Genoscope - CEA"/>
            <person name="William W."/>
        </authorList>
    </citation>
    <scope>NUCLEOTIDE SEQUENCE [LARGE SCALE GENOMIC DNA]</scope>
</reference>
<evidence type="ECO:0000313" key="5">
    <source>
        <dbReference type="EMBL" id="CAH3150228.1"/>
    </source>
</evidence>
<accession>A0ABN8PT06</accession>
<comment type="caution">
    <text evidence="5">The sequence shown here is derived from an EMBL/GenBank/DDBJ whole genome shotgun (WGS) entry which is preliminary data.</text>
</comment>
<name>A0ABN8PT06_9CNID</name>
<evidence type="ECO:0000259" key="2">
    <source>
        <dbReference type="Pfam" id="PF03810"/>
    </source>
</evidence>
<dbReference type="Proteomes" id="UP001159405">
    <property type="component" value="Unassembled WGS sequence"/>
</dbReference>
<dbReference type="InterPro" id="IPR045478">
    <property type="entry name" value="Exportin-5_C"/>
</dbReference>
<dbReference type="Pfam" id="PF03810">
    <property type="entry name" value="IBN_N"/>
    <property type="match status" value="1"/>
</dbReference>
<evidence type="ECO:0000259" key="4">
    <source>
        <dbReference type="Pfam" id="PF19273"/>
    </source>
</evidence>
<dbReference type="InterPro" id="IPR011989">
    <property type="entry name" value="ARM-like"/>
</dbReference>
<dbReference type="PANTHER" id="PTHR11223">
    <property type="entry name" value="EXPORTIN 1/5"/>
    <property type="match status" value="1"/>
</dbReference>
<dbReference type="SUPFAM" id="SSF48371">
    <property type="entry name" value="ARM repeat"/>
    <property type="match status" value="1"/>
</dbReference>
<gene>
    <name evidence="5" type="ORF">PLOB_00047317</name>
</gene>
<dbReference type="InterPro" id="IPR045065">
    <property type="entry name" value="XPO1/5"/>
</dbReference>
<dbReference type="InterPro" id="IPR013598">
    <property type="entry name" value="Exportin-1/Importin-b-like"/>
</dbReference>
<dbReference type="Pfam" id="PF08389">
    <property type="entry name" value="Xpo1"/>
    <property type="match status" value="1"/>
</dbReference>
<comment type="similarity">
    <text evidence="1">Belongs to the exportin family.</text>
</comment>
<sequence>MAASEVEEVSKRLIQAVETALDPSTVQQQRVKAYEFIEQFKASSPLCVPVALALFDRQNAAVIRHTGLQLLEHTVKFNWNSMSPDEQAELKKMSLRLLAQGSGNLPDEPAHIKEQLSRIIVEIAKREWPQKWDSLLPDLNSICGLGDVQTETVLMILLRLAEDVISMDSHLQSNRKKQITQELNTQAQGLFNFFIETLQINTTKYRTLKASVHLRLAEQTLLTLTGYLDWVKFAVLYTQNCIILQMLCLLLEEDALKIRAADCLLMIVSRKGKSSERTPLLKLFSEDAMSIMLSAAQRSVTAEFDERQYLFLKRLCQVLVTLGEAQLFHLWNATYPNEKPPNFKQYLEALLAFAKHESLTISHLTNTVWLAFLRNPIIARDETYTSIFPALLEISKAKLFKVNHPEDSDSPGSIFNKEDFNSMREFTSVNGQVRGEVMDIVRQLTLVYPVETFVFGAGWLLQRATHMPAPDAKISVRETEQAIQEWDGLTRYLDAVMSRFLKVENHKEIIQSQVTFQGSSVGFIALARKCIQAVLEVDSKISDILASVTDAIQAFYPFLQHNKDLVMDVLRKVFTVVLFNTTGNPKGPWSLDVLHARRHACSAVVKLCKEFGGLLVPVFGALKQHVHALFEEELVAVKEASTLTEALVIASNHLGKEKQDAFLSELMAPVREIWMSERIQRAISSPATFVSFIGLDQDPALLNQNEELKKRRFDVMFCVTTIMAVVRSCSLITFETATREGLSIGSMPNGTPYVHNPCAPYVVPLLGNLMLLAKCFNSLYDPAIKRSMKGDYLAALDMHDLDTSAIYVLSHGQDKDRSGVPTVFKPIHATKAYLYYLADSCYHALGYAGACLTHDFYSIPGLPELIVENVVKSLTYVPNYRLRFVVRNFMKLFILHCPVYHQMNVVVPVLSLFFTWMDQHLEEQWEIVRQHQADSTTEMDEEEDNMESKEIIEDQLVSIISKDYLDVFTLACVLNKESDASTGMVVAEEDELKGLDANNAKLGSMGRLLLRTESVNMQALCTVFQSMTWPDSTVCYKATRLATAFIKEVVVICKEAGTRLADSVVEQLFTQVLKGLHVQGHCFTETYLTYAGQTMYELLRPEYSSLQQVLLQTNCSLEDLHAFEAMCFEGNDVPEKRKRDQFKKLVSGIVGKNVAELFQNEIKIKDLPPIKINCTKPEPTEDLTGLSDLFEPQTS</sequence>
<evidence type="ECO:0008006" key="7">
    <source>
        <dbReference type="Google" id="ProtNLM"/>
    </source>
</evidence>
<dbReference type="PANTHER" id="PTHR11223:SF3">
    <property type="entry name" value="EXPORTIN-5"/>
    <property type="match status" value="1"/>
</dbReference>
<protein>
    <recommendedName>
        <fullName evidence="7">Exportin 5</fullName>
    </recommendedName>
</protein>
<dbReference type="Gene3D" id="1.25.10.10">
    <property type="entry name" value="Leucine-rich Repeat Variant"/>
    <property type="match status" value="1"/>
</dbReference>
<dbReference type="InterPro" id="IPR016024">
    <property type="entry name" value="ARM-type_fold"/>
</dbReference>
<keyword evidence="6" id="KW-1185">Reference proteome</keyword>
<feature type="domain" description="Importin N-terminal" evidence="2">
    <location>
        <begin position="33"/>
        <end position="98"/>
    </location>
</feature>
<evidence type="ECO:0000256" key="1">
    <source>
        <dbReference type="ARBA" id="ARBA00009466"/>
    </source>
</evidence>
<dbReference type="InterPro" id="IPR001494">
    <property type="entry name" value="Importin-beta_N"/>
</dbReference>
<feature type="domain" description="Exportin-5 C-terminal" evidence="4">
    <location>
        <begin position="306"/>
        <end position="1156"/>
    </location>
</feature>
<proteinExistence type="inferred from homology"/>
<feature type="domain" description="Exportin-1/Importin-beta-like" evidence="3">
    <location>
        <begin position="109"/>
        <end position="264"/>
    </location>
</feature>
<dbReference type="EMBL" id="CALNXK010000088">
    <property type="protein sequence ID" value="CAH3150228.1"/>
    <property type="molecule type" value="Genomic_DNA"/>
</dbReference>